<dbReference type="AlphaFoldDB" id="A0A9W4X8H2"/>
<accession>A0A9W4X8H2</accession>
<comment type="subunit">
    <text evidence="4">Monomer.</text>
</comment>
<sequence length="638" mass="74325">MIGKFVKRWYNADSIISGSKRAKPKINTTDILNLDDLKRPLNEIRDNQDSFSEPIKLETKSSISSPSNIQFKNQIEEEEFINNLIESSFLNKDDAKGIEQSVQLENNSLKQLYQNWNLTSNQFLPLSNPLGSESTPFQFYKTHNSDLSILKHPRLSVTKLLVSSWCELREYYKIYAGSPIFEKSESMILGSEYHVKLEEETHEKIEISVNLTGMVLNNINEIRKIDGLERETISNEDELGKLWCDQIIYRLFSLITQSEAREILVHGYLNLNRNEIIENKNEVSSNDSVLISGIIDYLSIRNLENWNDRHLFNVIEEFLNQEEYINDVLIFDLPRFFIGIRDLISKYGNDYSLSISDIKTRKFPNIPKQKSVIDSAKLQTFYYNYFLKLLSSTSEFSYNSLIENAMRRGLDVDKPLGIYTTFEILINFYPLFLKDFKKMSNGEPIGFKQFDERESSENGKFDFGKFNFGKYFNYSENYANGIIDHSSFLNELSQADSMINFEKILLPLLKNWSTPITLRYLAARSSQFFEVLKQFKTPYTYVEYHYLRTGQTIETKMFDYDINELKDEVISASKFFNGSRKPIATTDKSKCKFCEFKSRCKIGSDYKGNDDIDEDSPKSNGLKIIDFLKNIEENKEIV</sequence>
<dbReference type="InterPro" id="IPR019190">
    <property type="entry name" value="EXOV"/>
</dbReference>
<evidence type="ECO:0000256" key="4">
    <source>
        <dbReference type="ARBA" id="ARBA00011245"/>
    </source>
</evidence>
<dbReference type="PANTHER" id="PTHR14464">
    <property type="entry name" value="EXONUCLEASE V"/>
    <property type="match status" value="1"/>
</dbReference>
<dbReference type="PANTHER" id="PTHR14464:SF4">
    <property type="entry name" value="EXONUCLEASE V"/>
    <property type="match status" value="1"/>
</dbReference>
<keyword evidence="13" id="KW-1185">Reference proteome</keyword>
<comment type="cofactor">
    <cofactor evidence="1">
        <name>Mg(2+)</name>
        <dbReference type="ChEBI" id="CHEBI:18420"/>
    </cofactor>
</comment>
<evidence type="ECO:0000256" key="9">
    <source>
        <dbReference type="ARBA" id="ARBA00023004"/>
    </source>
</evidence>
<proteinExistence type="inferred from homology"/>
<evidence type="ECO:0000256" key="2">
    <source>
        <dbReference type="ARBA" id="ARBA00001966"/>
    </source>
</evidence>
<gene>
    <name evidence="12" type="ORF">CANVERA_P0533</name>
</gene>
<comment type="caution">
    <text evidence="12">The sequence shown here is derived from an EMBL/GenBank/DDBJ whole genome shotgun (WGS) entry which is preliminary data.</text>
</comment>
<keyword evidence="6" id="KW-0004">4Fe-4S</keyword>
<keyword evidence="9" id="KW-0408">Iron</keyword>
<reference evidence="12" key="1">
    <citation type="submission" date="2022-12" db="EMBL/GenBank/DDBJ databases">
        <authorList>
            <person name="Brejova B."/>
        </authorList>
    </citation>
    <scope>NUCLEOTIDE SEQUENCE</scope>
</reference>
<keyword evidence="7" id="KW-0540">Nuclease</keyword>
<dbReference type="GO" id="GO:0051539">
    <property type="term" value="F:4 iron, 4 sulfur cluster binding"/>
    <property type="evidence" value="ECO:0007669"/>
    <property type="project" value="UniProtKB-KW"/>
</dbReference>
<name>A0A9W4X8H2_9ASCO</name>
<dbReference type="EMBL" id="CANTUO010000001">
    <property type="protein sequence ID" value="CAI5756015.1"/>
    <property type="molecule type" value="Genomic_DNA"/>
</dbReference>
<evidence type="ECO:0000256" key="7">
    <source>
        <dbReference type="ARBA" id="ARBA00022722"/>
    </source>
</evidence>
<evidence type="ECO:0000256" key="1">
    <source>
        <dbReference type="ARBA" id="ARBA00001946"/>
    </source>
</evidence>
<dbReference type="Proteomes" id="UP001152885">
    <property type="component" value="Unassembled WGS sequence"/>
</dbReference>
<comment type="cofactor">
    <cofactor evidence="2">
        <name>[4Fe-4S] cluster</name>
        <dbReference type="ChEBI" id="CHEBI:49883"/>
    </cofactor>
</comment>
<dbReference type="GO" id="GO:0045145">
    <property type="term" value="F:single-stranded DNA 5'-3' DNA exonuclease activity"/>
    <property type="evidence" value="ECO:0007669"/>
    <property type="project" value="InterPro"/>
</dbReference>
<comment type="similarity">
    <text evidence="3">Belongs to the EXO5 family.</text>
</comment>
<evidence type="ECO:0000256" key="11">
    <source>
        <dbReference type="ARBA" id="ARBA00030412"/>
    </source>
</evidence>
<evidence type="ECO:0000313" key="12">
    <source>
        <dbReference type="EMBL" id="CAI5756015.1"/>
    </source>
</evidence>
<evidence type="ECO:0000256" key="3">
    <source>
        <dbReference type="ARBA" id="ARBA00009797"/>
    </source>
</evidence>
<dbReference type="Pfam" id="PF09810">
    <property type="entry name" value="Exo5"/>
    <property type="match status" value="1"/>
</dbReference>
<organism evidence="12 13">
    <name type="scientific">Candida verbasci</name>
    <dbReference type="NCBI Taxonomy" id="1227364"/>
    <lineage>
        <taxon>Eukaryota</taxon>
        <taxon>Fungi</taxon>
        <taxon>Dikarya</taxon>
        <taxon>Ascomycota</taxon>
        <taxon>Saccharomycotina</taxon>
        <taxon>Pichiomycetes</taxon>
        <taxon>Debaryomycetaceae</taxon>
        <taxon>Candida/Lodderomyces clade</taxon>
        <taxon>Candida</taxon>
    </lineage>
</organism>
<keyword evidence="8" id="KW-0378">Hydrolase</keyword>
<dbReference type="OrthoDB" id="354769at2759"/>
<dbReference type="GO" id="GO:0005634">
    <property type="term" value="C:nucleus"/>
    <property type="evidence" value="ECO:0007669"/>
    <property type="project" value="TreeGrafter"/>
</dbReference>
<evidence type="ECO:0000313" key="13">
    <source>
        <dbReference type="Proteomes" id="UP001152885"/>
    </source>
</evidence>
<keyword evidence="10" id="KW-0411">Iron-sulfur</keyword>
<keyword evidence="8" id="KW-0269">Exonuclease</keyword>
<evidence type="ECO:0000256" key="8">
    <source>
        <dbReference type="ARBA" id="ARBA00022839"/>
    </source>
</evidence>
<keyword evidence="6" id="KW-0479">Metal-binding</keyword>
<evidence type="ECO:0000256" key="10">
    <source>
        <dbReference type="ARBA" id="ARBA00023014"/>
    </source>
</evidence>
<dbReference type="GO" id="GO:0005739">
    <property type="term" value="C:mitochondrion"/>
    <property type="evidence" value="ECO:0007669"/>
    <property type="project" value="TreeGrafter"/>
</dbReference>
<dbReference type="GO" id="GO:0036297">
    <property type="term" value="P:interstrand cross-link repair"/>
    <property type="evidence" value="ECO:0007669"/>
    <property type="project" value="TreeGrafter"/>
</dbReference>
<protein>
    <recommendedName>
        <fullName evidence="5">Exonuclease V, mitochondrial</fullName>
    </recommendedName>
    <alternativeName>
        <fullName evidence="11">Defects in morphology protein 1</fullName>
    </alternativeName>
</protein>
<evidence type="ECO:0000256" key="5">
    <source>
        <dbReference type="ARBA" id="ARBA00013561"/>
    </source>
</evidence>
<evidence type="ECO:0000256" key="6">
    <source>
        <dbReference type="ARBA" id="ARBA00022485"/>
    </source>
</evidence>